<keyword evidence="3" id="KW-1185">Reference proteome</keyword>
<dbReference type="PATRIC" id="fig|874156.12.peg.944"/>
<dbReference type="Proteomes" id="UP000053455">
    <property type="component" value="Unassembled WGS sequence"/>
</dbReference>
<gene>
    <name evidence="2" type="ORF">AAV99_04550</name>
</gene>
<dbReference type="InterPro" id="IPR009739">
    <property type="entry name" value="LprI-like_N"/>
</dbReference>
<dbReference type="AlphaFoldDB" id="A0A0H0XY45"/>
<evidence type="ECO:0000313" key="3">
    <source>
        <dbReference type="Proteomes" id="UP000053455"/>
    </source>
</evidence>
<accession>A0A0H0XY45</accession>
<dbReference type="Gene3D" id="1.20.1270.180">
    <property type="match status" value="1"/>
</dbReference>
<feature type="domain" description="Lysozyme inhibitor LprI-like N-terminal" evidence="1">
    <location>
        <begin position="18"/>
        <end position="108"/>
    </location>
</feature>
<evidence type="ECO:0000313" key="2">
    <source>
        <dbReference type="EMBL" id="KLI65245.1"/>
    </source>
</evidence>
<sequence>MLFRFRRADAAPPLTSSCSDAPTTVDMNECYVSVLGRAEARRGEYLAAALERNDGDTDVAAMITQADAAYRLFADAECGAIYQYWIEGSIRNVMALTCRIGLTDRQTHTIWENWLTYMDSTPPLLPEPEPTR</sequence>
<reference evidence="2 3" key="1">
    <citation type="submission" date="2015-04" db="EMBL/GenBank/DDBJ databases">
        <title>The draft genome sequence of Erythrobacter marinus HWDM-33.</title>
        <authorList>
            <person name="Zhuang L."/>
            <person name="Liu Y."/>
            <person name="Shao Z."/>
        </authorList>
    </citation>
    <scope>NUCLEOTIDE SEQUENCE [LARGE SCALE GENOMIC DNA]</scope>
    <source>
        <strain evidence="2 3">HWDM-33</strain>
    </source>
</reference>
<name>A0A0H0XY45_9SPHN</name>
<dbReference type="EMBL" id="LBHU01000001">
    <property type="protein sequence ID" value="KLI65245.1"/>
    <property type="molecule type" value="Genomic_DNA"/>
</dbReference>
<evidence type="ECO:0000259" key="1">
    <source>
        <dbReference type="Pfam" id="PF07007"/>
    </source>
</evidence>
<proteinExistence type="predicted"/>
<dbReference type="STRING" id="874156.GCA_001021555_00367"/>
<comment type="caution">
    <text evidence="2">The sequence shown here is derived from an EMBL/GenBank/DDBJ whole genome shotgun (WGS) entry which is preliminary data.</text>
</comment>
<organism evidence="2 3">
    <name type="scientific">Aurantiacibacter marinus</name>
    <dbReference type="NCBI Taxonomy" id="874156"/>
    <lineage>
        <taxon>Bacteria</taxon>
        <taxon>Pseudomonadati</taxon>
        <taxon>Pseudomonadota</taxon>
        <taxon>Alphaproteobacteria</taxon>
        <taxon>Sphingomonadales</taxon>
        <taxon>Erythrobacteraceae</taxon>
        <taxon>Aurantiacibacter</taxon>
    </lineage>
</organism>
<dbReference type="Pfam" id="PF07007">
    <property type="entry name" value="LprI"/>
    <property type="match status" value="1"/>
</dbReference>
<protein>
    <recommendedName>
        <fullName evidence="1">Lysozyme inhibitor LprI-like N-terminal domain-containing protein</fullName>
    </recommendedName>
</protein>